<dbReference type="PANTHER" id="PTHR11895">
    <property type="entry name" value="TRANSAMIDASE"/>
    <property type="match status" value="1"/>
</dbReference>
<accession>A0A1V2I6W7</accession>
<reference evidence="4" key="1">
    <citation type="submission" date="2016-10" db="EMBL/GenBank/DDBJ databases">
        <title>Frankia sp. NRRL B-16386 Genome sequencing.</title>
        <authorList>
            <person name="Ghodhbane-Gtari F."/>
            <person name="Swanson E."/>
            <person name="Gueddou A."/>
            <person name="Hezbri K."/>
            <person name="Ktari K."/>
            <person name="Nouioui I."/>
            <person name="Morris K."/>
            <person name="Simpson S."/>
            <person name="Abebe-Akele F."/>
            <person name="Thomas K."/>
            <person name="Gtari M."/>
            <person name="Tisa L.S."/>
        </authorList>
    </citation>
    <scope>NUCLEOTIDE SEQUENCE [LARGE SCALE GENOMIC DNA]</scope>
    <source>
        <strain evidence="4">NRRL B-16386</strain>
    </source>
</reference>
<keyword evidence="4" id="KW-1185">Reference proteome</keyword>
<evidence type="ECO:0000313" key="3">
    <source>
        <dbReference type="EMBL" id="ONH25875.1"/>
    </source>
</evidence>
<proteinExistence type="predicted"/>
<dbReference type="NCBIfam" id="NF006043">
    <property type="entry name" value="PRK08186.1"/>
    <property type="match status" value="1"/>
</dbReference>
<dbReference type="InterPro" id="IPR023631">
    <property type="entry name" value="Amidase_dom"/>
</dbReference>
<dbReference type="Gene3D" id="3.90.1300.10">
    <property type="entry name" value="Amidase signature (AS) domain"/>
    <property type="match status" value="1"/>
</dbReference>
<feature type="compositionally biased region" description="Gly residues" evidence="1">
    <location>
        <begin position="257"/>
        <end position="267"/>
    </location>
</feature>
<dbReference type="SUPFAM" id="SSF75304">
    <property type="entry name" value="Amidase signature (AS) enzymes"/>
    <property type="match status" value="1"/>
</dbReference>
<dbReference type="InterPro" id="IPR036928">
    <property type="entry name" value="AS_sf"/>
</dbReference>
<name>A0A1V2I6W7_9ACTN</name>
<evidence type="ECO:0000256" key="1">
    <source>
        <dbReference type="SAM" id="MobiDB-lite"/>
    </source>
</evidence>
<dbReference type="EMBL" id="MOMC01000056">
    <property type="protein sequence ID" value="ONH25875.1"/>
    <property type="molecule type" value="Genomic_DNA"/>
</dbReference>
<sequence length="495" mass="49664">MPLDLQAAVLRAAYLSGRLRVADVVDAVLAAIAARGDDGVWIHVADRADLLARAAELDALAAAAAAPGDDLPPLFGLPFGVKDNIDVAGMPTTAACPGFGYRATVGAPLVDALLAAGALCVGKTNLDQFATGLSGVRSPYGIPTSPFDPAMIAGGSSSGSAVAVAAGLVTFAIGTDTAGSGRVPAALTNTVGIKPSRGLVSSRGVVPACRSLDCPSVAALSIADGALVLDVISGFDEHDPWSRQFPAPAPSRVPWTGEGGAPSRGGLGAPPLRLGIPAAATVAADCDDAVQAVFGRALDLLTATGAELVEIDLAPFFEAGTMLYEGPWLAERYAAVGDFLEEHPEAVHPVVAELLAPGARISGVDVFAGVDRLRTLRRQTEATWRAVDALVLPTVPRTFSVADMLADPIRRNARLGRYTTFANLLDLAAVAVPVGFGGGLPYGVSVIGPAGADAQLAAVGAALHASSGLAPGLGAFPLATASGTVSGMATTGPPA</sequence>
<keyword evidence="3" id="KW-0378">Hydrolase</keyword>
<gene>
    <name evidence="3" type="ORF">BL253_26250</name>
</gene>
<feature type="region of interest" description="Disordered" evidence="1">
    <location>
        <begin position="243"/>
        <end position="267"/>
    </location>
</feature>
<dbReference type="Proteomes" id="UP000188929">
    <property type="component" value="Unassembled WGS sequence"/>
</dbReference>
<dbReference type="InterPro" id="IPR014085">
    <property type="entry name" value="Allophanate_hydrolase"/>
</dbReference>
<dbReference type="Pfam" id="PF01425">
    <property type="entry name" value="Amidase"/>
    <property type="match status" value="1"/>
</dbReference>
<dbReference type="Gene3D" id="1.20.58.1700">
    <property type="match status" value="1"/>
</dbReference>
<dbReference type="AlphaFoldDB" id="A0A1V2I6W7"/>
<organism evidence="3 4">
    <name type="scientific">Pseudofrankia asymbiotica</name>
    <dbReference type="NCBI Taxonomy" id="1834516"/>
    <lineage>
        <taxon>Bacteria</taxon>
        <taxon>Bacillati</taxon>
        <taxon>Actinomycetota</taxon>
        <taxon>Actinomycetes</taxon>
        <taxon>Frankiales</taxon>
        <taxon>Frankiaceae</taxon>
        <taxon>Pseudofrankia</taxon>
    </lineage>
</organism>
<dbReference type="PANTHER" id="PTHR11895:SF169">
    <property type="entry name" value="GLUTAMYL-TRNA(GLN) AMIDOTRANSFERASE"/>
    <property type="match status" value="1"/>
</dbReference>
<protein>
    <submittedName>
        <fullName evidence="3">Allophanate hydrolase</fullName>
    </submittedName>
</protein>
<dbReference type="NCBIfam" id="TIGR02713">
    <property type="entry name" value="allophanate_hyd"/>
    <property type="match status" value="1"/>
</dbReference>
<evidence type="ECO:0000259" key="2">
    <source>
        <dbReference type="Pfam" id="PF01425"/>
    </source>
</evidence>
<dbReference type="GO" id="GO:0016787">
    <property type="term" value="F:hydrolase activity"/>
    <property type="evidence" value="ECO:0007669"/>
    <property type="project" value="UniProtKB-KW"/>
</dbReference>
<evidence type="ECO:0000313" key="4">
    <source>
        <dbReference type="Proteomes" id="UP000188929"/>
    </source>
</evidence>
<comment type="caution">
    <text evidence="3">The sequence shown here is derived from an EMBL/GenBank/DDBJ whole genome shotgun (WGS) entry which is preliminary data.</text>
</comment>
<dbReference type="InterPro" id="IPR000120">
    <property type="entry name" value="Amidase"/>
</dbReference>
<dbReference type="STRING" id="1834516.BL253_26250"/>
<feature type="domain" description="Amidase" evidence="2">
    <location>
        <begin position="25"/>
        <end position="456"/>
    </location>
</feature>